<evidence type="ECO:0000256" key="1">
    <source>
        <dbReference type="ARBA" id="ARBA00023015"/>
    </source>
</evidence>
<evidence type="ECO:0000313" key="5">
    <source>
        <dbReference type="EMBL" id="RAP75083.1"/>
    </source>
</evidence>
<dbReference type="InterPro" id="IPR014710">
    <property type="entry name" value="RmlC-like_jellyroll"/>
</dbReference>
<comment type="caution">
    <text evidence="5">The sequence shown here is derived from an EMBL/GenBank/DDBJ whole genome shotgun (WGS) entry which is preliminary data.</text>
</comment>
<dbReference type="PANTHER" id="PTHR43280:SF2">
    <property type="entry name" value="HTH-TYPE TRANSCRIPTIONAL REGULATOR EXSA"/>
    <property type="match status" value="1"/>
</dbReference>
<evidence type="ECO:0000256" key="2">
    <source>
        <dbReference type="ARBA" id="ARBA00023125"/>
    </source>
</evidence>
<sequence>MIKLYTCYTKEYPKWEMSRSVTQYHILLVITRGKVIYWVGDDSVLLQKGDVIFIPAGSVRGGTSLEEHQRYATHFTLEDSDRQLLPLLTENRYCKTAISGFDYFKQRFMLLKHHWLMKGPYSDTACYAILLELLGIINYERDKWKLPAKKLEMAEDMKVYLLEHYKESVTLDDLARLTGRTPNHASHVFKSVTGLSPIEYLHHVRIAKAKELMFDKMMTISDIAEETGFCDQAYFNRVFRKVTGCSPTAFMKGRID</sequence>
<dbReference type="InterPro" id="IPR020449">
    <property type="entry name" value="Tscrpt_reg_AraC-type_HTH"/>
</dbReference>
<dbReference type="Gene3D" id="1.10.10.60">
    <property type="entry name" value="Homeodomain-like"/>
    <property type="match status" value="2"/>
</dbReference>
<dbReference type="OrthoDB" id="345425at2"/>
<dbReference type="InterPro" id="IPR018062">
    <property type="entry name" value="HTH_AraC-typ_CS"/>
</dbReference>
<keyword evidence="2" id="KW-0238">DNA-binding</keyword>
<dbReference type="EMBL" id="QLUW01000003">
    <property type="protein sequence ID" value="RAP75083.1"/>
    <property type="molecule type" value="Genomic_DNA"/>
</dbReference>
<dbReference type="PRINTS" id="PR00032">
    <property type="entry name" value="HTHARAC"/>
</dbReference>
<dbReference type="Pfam" id="PF12833">
    <property type="entry name" value="HTH_18"/>
    <property type="match status" value="1"/>
</dbReference>
<dbReference type="Proteomes" id="UP000249260">
    <property type="component" value="Unassembled WGS sequence"/>
</dbReference>
<evidence type="ECO:0000313" key="6">
    <source>
        <dbReference type="Proteomes" id="UP000249260"/>
    </source>
</evidence>
<organism evidence="5 6">
    <name type="scientific">Paenibacillus montanisoli</name>
    <dbReference type="NCBI Taxonomy" id="2081970"/>
    <lineage>
        <taxon>Bacteria</taxon>
        <taxon>Bacillati</taxon>
        <taxon>Bacillota</taxon>
        <taxon>Bacilli</taxon>
        <taxon>Bacillales</taxon>
        <taxon>Paenibacillaceae</taxon>
        <taxon>Paenibacillus</taxon>
    </lineage>
</organism>
<proteinExistence type="predicted"/>
<keyword evidence="6" id="KW-1185">Reference proteome</keyword>
<dbReference type="PROSITE" id="PS00041">
    <property type="entry name" value="HTH_ARAC_FAMILY_1"/>
    <property type="match status" value="1"/>
</dbReference>
<dbReference type="InterPro" id="IPR037923">
    <property type="entry name" value="HTH-like"/>
</dbReference>
<evidence type="ECO:0000259" key="4">
    <source>
        <dbReference type="PROSITE" id="PS01124"/>
    </source>
</evidence>
<feature type="domain" description="HTH araC/xylS-type" evidence="4">
    <location>
        <begin position="155"/>
        <end position="253"/>
    </location>
</feature>
<keyword evidence="1" id="KW-0805">Transcription regulation</keyword>
<gene>
    <name evidence="5" type="ORF">DL346_16990</name>
</gene>
<dbReference type="AlphaFoldDB" id="A0A328TZY5"/>
<dbReference type="RefSeq" id="WP_112883347.1">
    <property type="nucleotide sequence ID" value="NZ_QLUW01000003.1"/>
</dbReference>
<dbReference type="InterPro" id="IPR003313">
    <property type="entry name" value="AraC-bd"/>
</dbReference>
<accession>A0A328TZY5</accession>
<keyword evidence="3" id="KW-0804">Transcription</keyword>
<evidence type="ECO:0000256" key="3">
    <source>
        <dbReference type="ARBA" id="ARBA00023163"/>
    </source>
</evidence>
<protein>
    <recommendedName>
        <fullName evidence="4">HTH araC/xylS-type domain-containing protein</fullName>
    </recommendedName>
</protein>
<dbReference type="InterPro" id="IPR018060">
    <property type="entry name" value="HTH_AraC"/>
</dbReference>
<dbReference type="PROSITE" id="PS01124">
    <property type="entry name" value="HTH_ARAC_FAMILY_2"/>
    <property type="match status" value="1"/>
</dbReference>
<dbReference type="GO" id="GO:0003700">
    <property type="term" value="F:DNA-binding transcription factor activity"/>
    <property type="evidence" value="ECO:0007669"/>
    <property type="project" value="InterPro"/>
</dbReference>
<dbReference type="PANTHER" id="PTHR43280">
    <property type="entry name" value="ARAC-FAMILY TRANSCRIPTIONAL REGULATOR"/>
    <property type="match status" value="1"/>
</dbReference>
<dbReference type="Pfam" id="PF02311">
    <property type="entry name" value="AraC_binding"/>
    <property type="match status" value="1"/>
</dbReference>
<dbReference type="SUPFAM" id="SSF51215">
    <property type="entry name" value="Regulatory protein AraC"/>
    <property type="match status" value="1"/>
</dbReference>
<dbReference type="SUPFAM" id="SSF46689">
    <property type="entry name" value="Homeodomain-like"/>
    <property type="match status" value="2"/>
</dbReference>
<dbReference type="Gene3D" id="2.60.120.10">
    <property type="entry name" value="Jelly Rolls"/>
    <property type="match status" value="1"/>
</dbReference>
<dbReference type="SMART" id="SM00342">
    <property type="entry name" value="HTH_ARAC"/>
    <property type="match status" value="1"/>
</dbReference>
<name>A0A328TZY5_9BACL</name>
<reference evidence="5 6" key="1">
    <citation type="submission" date="2018-06" db="EMBL/GenBank/DDBJ databases">
        <title>Paenibacillus montanisoli sp. nov., isolated from mountain area soil.</title>
        <authorList>
            <person name="Wu M."/>
        </authorList>
    </citation>
    <scope>NUCLEOTIDE SEQUENCE [LARGE SCALE GENOMIC DNA]</scope>
    <source>
        <strain evidence="5 6">RA17</strain>
    </source>
</reference>
<dbReference type="InterPro" id="IPR009057">
    <property type="entry name" value="Homeodomain-like_sf"/>
</dbReference>
<dbReference type="GO" id="GO:0043565">
    <property type="term" value="F:sequence-specific DNA binding"/>
    <property type="evidence" value="ECO:0007669"/>
    <property type="project" value="InterPro"/>
</dbReference>